<keyword evidence="3" id="KW-1185">Reference proteome</keyword>
<keyword evidence="1" id="KW-0812">Transmembrane</keyword>
<feature type="transmembrane region" description="Helical" evidence="1">
    <location>
        <begin position="7"/>
        <end position="30"/>
    </location>
</feature>
<evidence type="ECO:0000313" key="3">
    <source>
        <dbReference type="Proteomes" id="UP000030982"/>
    </source>
</evidence>
<sequence>MSLVIGVVTGLHSLVAVATGGLLFALAVLVHEAGHVVAYRALAPLDAPAIFVVRGMRCHLVRMRLVPVSDGAVALAGPLAPAAMAIFFVPLLFADRVAPWLPLVCFAWLALALSHALCAALPFGDGTTIRESWSLARAERSTRQRSSTT</sequence>
<gene>
    <name evidence="2" type="ORF">LK10_17040</name>
</gene>
<feature type="transmembrane region" description="Helical" evidence="1">
    <location>
        <begin position="73"/>
        <end position="94"/>
    </location>
</feature>
<dbReference type="Proteomes" id="UP000030982">
    <property type="component" value="Unassembled WGS sequence"/>
</dbReference>
<feature type="transmembrane region" description="Helical" evidence="1">
    <location>
        <begin position="100"/>
        <end position="123"/>
    </location>
</feature>
<comment type="caution">
    <text evidence="2">The sequence shown here is derived from an EMBL/GenBank/DDBJ whole genome shotgun (WGS) entry which is preliminary data.</text>
</comment>
<organism evidence="2 3">
    <name type="scientific">Sinomonas humi</name>
    <dbReference type="NCBI Taxonomy" id="1338436"/>
    <lineage>
        <taxon>Bacteria</taxon>
        <taxon>Bacillati</taxon>
        <taxon>Actinomycetota</taxon>
        <taxon>Actinomycetes</taxon>
        <taxon>Micrococcales</taxon>
        <taxon>Micrococcaceae</taxon>
        <taxon>Sinomonas</taxon>
    </lineage>
</organism>
<protein>
    <recommendedName>
        <fullName evidence="4">Peptidase M50 domain-containing protein</fullName>
    </recommendedName>
</protein>
<dbReference type="AlphaFoldDB" id="A0A0B2AGR3"/>
<dbReference type="EMBL" id="JTDL01000144">
    <property type="protein sequence ID" value="KHL01149.1"/>
    <property type="molecule type" value="Genomic_DNA"/>
</dbReference>
<evidence type="ECO:0008006" key="4">
    <source>
        <dbReference type="Google" id="ProtNLM"/>
    </source>
</evidence>
<name>A0A0B2AGR3_9MICC</name>
<accession>A0A0B2AGR3</accession>
<evidence type="ECO:0000256" key="1">
    <source>
        <dbReference type="SAM" id="Phobius"/>
    </source>
</evidence>
<keyword evidence="1" id="KW-0472">Membrane</keyword>
<proteinExistence type="predicted"/>
<keyword evidence="1" id="KW-1133">Transmembrane helix</keyword>
<reference evidence="2 3" key="1">
    <citation type="submission" date="2014-09" db="EMBL/GenBank/DDBJ databases">
        <title>Genome sequence of Sinomonas sp. MUSC 117.</title>
        <authorList>
            <person name="Lee L.-H."/>
        </authorList>
    </citation>
    <scope>NUCLEOTIDE SEQUENCE [LARGE SCALE GENOMIC DNA]</scope>
    <source>
        <strain evidence="2 3">MUSC 117</strain>
    </source>
</reference>
<evidence type="ECO:0000313" key="2">
    <source>
        <dbReference type="EMBL" id="KHL01149.1"/>
    </source>
</evidence>